<dbReference type="EMBL" id="MCFA01000037">
    <property type="protein sequence ID" value="ORY13967.1"/>
    <property type="molecule type" value="Genomic_DNA"/>
</dbReference>
<feature type="transmembrane region" description="Helical" evidence="1">
    <location>
        <begin position="318"/>
        <end position="341"/>
    </location>
</feature>
<comment type="caution">
    <text evidence="3">The sequence shown here is derived from an EMBL/GenBank/DDBJ whole genome shotgun (WGS) entry which is preliminary data.</text>
</comment>
<evidence type="ECO:0000313" key="4">
    <source>
        <dbReference type="Proteomes" id="UP000193144"/>
    </source>
</evidence>
<dbReference type="OrthoDB" id="3525430at2759"/>
<feature type="transmembrane region" description="Helical" evidence="1">
    <location>
        <begin position="165"/>
        <end position="183"/>
    </location>
</feature>
<feature type="transmembrane region" description="Helical" evidence="1">
    <location>
        <begin position="362"/>
        <end position="385"/>
    </location>
</feature>
<reference evidence="3 4" key="1">
    <citation type="submission" date="2016-07" db="EMBL/GenBank/DDBJ databases">
        <title>Pervasive Adenine N6-methylation of Active Genes in Fungi.</title>
        <authorList>
            <consortium name="DOE Joint Genome Institute"/>
            <person name="Mondo S.J."/>
            <person name="Dannebaum R.O."/>
            <person name="Kuo R.C."/>
            <person name="Labutti K."/>
            <person name="Haridas S."/>
            <person name="Kuo A."/>
            <person name="Salamov A."/>
            <person name="Ahrendt S.R."/>
            <person name="Lipzen A."/>
            <person name="Sullivan W."/>
            <person name="Andreopoulos W.B."/>
            <person name="Clum A."/>
            <person name="Lindquist E."/>
            <person name="Daum C."/>
            <person name="Ramamoorthy G.K."/>
            <person name="Gryganskyi A."/>
            <person name="Culley D."/>
            <person name="Magnuson J.K."/>
            <person name="James T.Y."/>
            <person name="O'Malley M.A."/>
            <person name="Stajich J.E."/>
            <person name="Spatafora J.W."/>
            <person name="Visel A."/>
            <person name="Grigoriev I.V."/>
        </authorList>
    </citation>
    <scope>NUCLEOTIDE SEQUENCE [LARGE SCALE GENOMIC DNA]</scope>
    <source>
        <strain evidence="3 4">CBS 115471</strain>
    </source>
</reference>
<sequence>MPPLSLPHIHILVILVLGQLARSDSYYPSERSFDYATQSLITPPLVGPPGALDSICKVNLVARCPGLECFNYVAATCFGSTCGDYLNLEAFNRTANTKDWAKCICLKYAGKESVYTGGGQLGPPNATERQWITSNVCTGLAYTPWDWTVQPLNPSTRKCPSASRVLTTFAIVNVAVGCLGLIFGHRKIVNRASFGLLGKPDSKAWRFTWIITVASQFGANYLIAMLIKMTPGYGQSFTAIQLTLLLFARPRIGCFIALAAAYWDRYGDGVYASFALSHLIAEIILQILAAPSVGYAAGLAATRGILIQGRLHNQYAKLMYGGTFFWLCSSFVFFVGTLWVFRRRLFFLFSRNLYAKKEQNSVSCTAFLGGGFIFLTQYIALWLFWGGFIGLAGETYCPPNLAQQGLIWTGFSLFGAMVGGGA</sequence>
<feature type="signal peptide" evidence="2">
    <location>
        <begin position="1"/>
        <end position="23"/>
    </location>
</feature>
<protein>
    <submittedName>
        <fullName evidence="3">Uncharacterized protein</fullName>
    </submittedName>
</protein>
<dbReference type="Proteomes" id="UP000193144">
    <property type="component" value="Unassembled WGS sequence"/>
</dbReference>
<feature type="transmembrane region" description="Helical" evidence="1">
    <location>
        <begin position="239"/>
        <end position="263"/>
    </location>
</feature>
<gene>
    <name evidence="3" type="ORF">BCR34DRAFT_250074</name>
</gene>
<evidence type="ECO:0000256" key="2">
    <source>
        <dbReference type="SAM" id="SignalP"/>
    </source>
</evidence>
<feature type="chain" id="PRO_5013367832" evidence="2">
    <location>
        <begin position="24"/>
        <end position="422"/>
    </location>
</feature>
<dbReference type="AlphaFoldDB" id="A0A1Y1ZV93"/>
<keyword evidence="4" id="KW-1185">Reference proteome</keyword>
<name>A0A1Y1ZV93_9PLEO</name>
<keyword evidence="1" id="KW-0812">Transmembrane</keyword>
<keyword evidence="2" id="KW-0732">Signal</keyword>
<accession>A0A1Y1ZV93</accession>
<evidence type="ECO:0000313" key="3">
    <source>
        <dbReference type="EMBL" id="ORY13967.1"/>
    </source>
</evidence>
<evidence type="ECO:0000256" key="1">
    <source>
        <dbReference type="SAM" id="Phobius"/>
    </source>
</evidence>
<feature type="transmembrane region" description="Helical" evidence="1">
    <location>
        <begin position="204"/>
        <end position="227"/>
    </location>
</feature>
<keyword evidence="1" id="KW-1133">Transmembrane helix</keyword>
<organism evidence="3 4">
    <name type="scientific">Clohesyomyces aquaticus</name>
    <dbReference type="NCBI Taxonomy" id="1231657"/>
    <lineage>
        <taxon>Eukaryota</taxon>
        <taxon>Fungi</taxon>
        <taxon>Dikarya</taxon>
        <taxon>Ascomycota</taxon>
        <taxon>Pezizomycotina</taxon>
        <taxon>Dothideomycetes</taxon>
        <taxon>Pleosporomycetidae</taxon>
        <taxon>Pleosporales</taxon>
        <taxon>Lindgomycetaceae</taxon>
        <taxon>Clohesyomyces</taxon>
    </lineage>
</organism>
<feature type="transmembrane region" description="Helical" evidence="1">
    <location>
        <begin position="405"/>
        <end position="421"/>
    </location>
</feature>
<keyword evidence="1" id="KW-0472">Membrane</keyword>
<feature type="transmembrane region" description="Helical" evidence="1">
    <location>
        <begin position="275"/>
        <end position="298"/>
    </location>
</feature>
<proteinExistence type="predicted"/>